<feature type="transmembrane region" description="Helical" evidence="1">
    <location>
        <begin position="22"/>
        <end position="43"/>
    </location>
</feature>
<evidence type="ECO:0000313" key="3">
    <source>
        <dbReference type="Proteomes" id="UP001139263"/>
    </source>
</evidence>
<name>A0A9X1V6I5_9BACL</name>
<feature type="transmembrane region" description="Helical" evidence="1">
    <location>
        <begin position="223"/>
        <end position="243"/>
    </location>
</feature>
<comment type="caution">
    <text evidence="2">The sequence shown here is derived from an EMBL/GenBank/DDBJ whole genome shotgun (WGS) entry which is preliminary data.</text>
</comment>
<feature type="transmembrane region" description="Helical" evidence="1">
    <location>
        <begin position="307"/>
        <end position="330"/>
    </location>
</feature>
<dbReference type="AlphaFoldDB" id="A0A9X1V6I5"/>
<feature type="transmembrane region" description="Helical" evidence="1">
    <location>
        <begin position="166"/>
        <end position="188"/>
    </location>
</feature>
<evidence type="ECO:0000256" key="1">
    <source>
        <dbReference type="SAM" id="Phobius"/>
    </source>
</evidence>
<keyword evidence="3" id="KW-1185">Reference proteome</keyword>
<dbReference type="EMBL" id="JALBUF010000001">
    <property type="protein sequence ID" value="MCI0182130.1"/>
    <property type="molecule type" value="Genomic_DNA"/>
</dbReference>
<dbReference type="Proteomes" id="UP001139263">
    <property type="component" value="Unassembled WGS sequence"/>
</dbReference>
<evidence type="ECO:0000313" key="2">
    <source>
        <dbReference type="EMBL" id="MCI0182130.1"/>
    </source>
</evidence>
<proteinExistence type="predicted"/>
<keyword evidence="1" id="KW-0472">Membrane</keyword>
<dbReference type="RefSeq" id="WP_241711746.1">
    <property type="nucleotide sequence ID" value="NZ_JALBUF010000001.1"/>
</dbReference>
<keyword evidence="1" id="KW-0812">Transmembrane</keyword>
<organism evidence="2 3">
    <name type="scientific">Sulfoacidibacillus ferrooxidans</name>
    <dbReference type="NCBI Taxonomy" id="2005001"/>
    <lineage>
        <taxon>Bacteria</taxon>
        <taxon>Bacillati</taxon>
        <taxon>Bacillota</taxon>
        <taxon>Bacilli</taxon>
        <taxon>Bacillales</taxon>
        <taxon>Alicyclobacillaceae</taxon>
        <taxon>Sulfoacidibacillus</taxon>
    </lineage>
</organism>
<feature type="transmembrane region" description="Helical" evidence="1">
    <location>
        <begin position="194"/>
        <end position="211"/>
    </location>
</feature>
<reference evidence="2" key="1">
    <citation type="submission" date="2022-03" db="EMBL/GenBank/DDBJ databases">
        <title>Draft Genome Sequence of Firmicute Strain S0AB, a Heterotrophic Iron/Sulfur-Oxidizing Extreme Acidophile.</title>
        <authorList>
            <person name="Vergara E."/>
            <person name="Pakostova E."/>
            <person name="Johnson D.B."/>
            <person name="Holmes D.S."/>
        </authorList>
    </citation>
    <scope>NUCLEOTIDE SEQUENCE</scope>
    <source>
        <strain evidence="2">S0AB</strain>
    </source>
</reference>
<accession>A0A9X1V6I5</accession>
<protein>
    <submittedName>
        <fullName evidence="2">Uncharacterized protein</fullName>
    </submittedName>
</protein>
<feature type="transmembrane region" description="Helical" evidence="1">
    <location>
        <begin position="280"/>
        <end position="300"/>
    </location>
</feature>
<feature type="transmembrane region" description="Helical" evidence="1">
    <location>
        <begin position="336"/>
        <end position="354"/>
    </location>
</feature>
<gene>
    <name evidence="2" type="ORF">MM817_00386</name>
</gene>
<sequence>MGGTMGASLAPVTGLAAFYHMMLQQFFIVIALAAMIGTIYVLWRMYGMSPASRDTEKVKKHEKIEVMSHRVLRIGLGLLWMLDGALQAQPAMSNQFISGVVQPAAASQPAFLTEWMAFGIRLWLQHPFFYDLLAMWIQLAIGVLLLVGGIGLWTKVGIILSIGWGLVIWIFGEGVGGLFASGSATWLSGTPGSVIFYIVAGLLLLLPMAWWEQGLLRIPMQRFIGFLWLGLAVLQAIPSQLFWTAKGISAPVLAMASMPQPHILASTLNEFAALLEAHPVFWNTFMILIMLYLSVSFLLGKRSHFTWWVLWIWLIATWVLGQDFGVLGGVGTDPNSAPILALLIFTTIYLQNHVGPSATLAKMKSGIVQRYFAH</sequence>
<feature type="transmembrane region" description="Helical" evidence="1">
    <location>
        <begin position="133"/>
        <end position="154"/>
    </location>
</feature>
<keyword evidence="1" id="KW-1133">Transmembrane helix</keyword>